<dbReference type="InterPro" id="IPR013762">
    <property type="entry name" value="Integrase-like_cat_sf"/>
</dbReference>
<accession>X1UMT1</accession>
<evidence type="ECO:0000256" key="1">
    <source>
        <dbReference type="ARBA" id="ARBA00023125"/>
    </source>
</evidence>
<comment type="caution">
    <text evidence="4">The sequence shown here is derived from an EMBL/GenBank/DDBJ whole genome shotgun (WGS) entry which is preliminary data.</text>
</comment>
<protein>
    <recommendedName>
        <fullName evidence="3">Tyr recombinase domain-containing protein</fullName>
    </recommendedName>
</protein>
<dbReference type="InterPro" id="IPR011010">
    <property type="entry name" value="DNA_brk_join_enz"/>
</dbReference>
<dbReference type="AlphaFoldDB" id="X1UMT1"/>
<evidence type="ECO:0000256" key="2">
    <source>
        <dbReference type="ARBA" id="ARBA00023172"/>
    </source>
</evidence>
<proteinExistence type="predicted"/>
<keyword evidence="2" id="KW-0233">DNA recombination</keyword>
<feature type="domain" description="Tyr recombinase" evidence="3">
    <location>
        <begin position="80"/>
        <end position="210"/>
    </location>
</feature>
<feature type="non-terminal residue" evidence="4">
    <location>
        <position position="210"/>
    </location>
</feature>
<dbReference type="InterPro" id="IPR002104">
    <property type="entry name" value="Integrase_catalytic"/>
</dbReference>
<keyword evidence="1" id="KW-0238">DNA-binding</keyword>
<dbReference type="GO" id="GO:0003677">
    <property type="term" value="F:DNA binding"/>
    <property type="evidence" value="ECO:0007669"/>
    <property type="project" value="UniProtKB-KW"/>
</dbReference>
<dbReference type="GO" id="GO:0015074">
    <property type="term" value="P:DNA integration"/>
    <property type="evidence" value="ECO:0007669"/>
    <property type="project" value="InterPro"/>
</dbReference>
<sequence>CAGIRPCIGLFLDFTHRRGINRNSFLEFKQELTNRTDLGISTKNKYLTTARVFLKELNRQGVIPADITQNIKTFRQSKKHKKDGLTDQEIKVLMGKVGPLPNTARATRLKAILVLLTLQGLRQIELIRLSVKDLDFVSKTAFIQGKGQDDKELINLQPETCRTLQEYLKVNKIADGALFTSQSNNSRNRRLTTRAVRGIVRATLTELGID</sequence>
<dbReference type="Pfam" id="PF00589">
    <property type="entry name" value="Phage_integrase"/>
    <property type="match status" value="1"/>
</dbReference>
<dbReference type="EMBL" id="BARW01036554">
    <property type="protein sequence ID" value="GAJ18783.1"/>
    <property type="molecule type" value="Genomic_DNA"/>
</dbReference>
<dbReference type="InterPro" id="IPR010998">
    <property type="entry name" value="Integrase_recombinase_N"/>
</dbReference>
<reference evidence="4" key="1">
    <citation type="journal article" date="2014" name="Front. Microbiol.">
        <title>High frequency of phylogenetically diverse reductive dehalogenase-homologous genes in deep subseafloor sedimentary metagenomes.</title>
        <authorList>
            <person name="Kawai M."/>
            <person name="Futagami T."/>
            <person name="Toyoda A."/>
            <person name="Takaki Y."/>
            <person name="Nishi S."/>
            <person name="Hori S."/>
            <person name="Arai W."/>
            <person name="Tsubouchi T."/>
            <person name="Morono Y."/>
            <person name="Uchiyama I."/>
            <person name="Ito T."/>
            <person name="Fujiyama A."/>
            <person name="Inagaki F."/>
            <person name="Takami H."/>
        </authorList>
    </citation>
    <scope>NUCLEOTIDE SEQUENCE</scope>
    <source>
        <strain evidence="4">Expedition CK06-06</strain>
    </source>
</reference>
<dbReference type="PROSITE" id="PS51898">
    <property type="entry name" value="TYR_RECOMBINASE"/>
    <property type="match status" value="1"/>
</dbReference>
<organism evidence="4">
    <name type="scientific">marine sediment metagenome</name>
    <dbReference type="NCBI Taxonomy" id="412755"/>
    <lineage>
        <taxon>unclassified sequences</taxon>
        <taxon>metagenomes</taxon>
        <taxon>ecological metagenomes</taxon>
    </lineage>
</organism>
<evidence type="ECO:0000259" key="3">
    <source>
        <dbReference type="PROSITE" id="PS51898"/>
    </source>
</evidence>
<dbReference type="Gene3D" id="1.10.150.130">
    <property type="match status" value="1"/>
</dbReference>
<name>X1UMT1_9ZZZZ</name>
<dbReference type="GO" id="GO:0006310">
    <property type="term" value="P:DNA recombination"/>
    <property type="evidence" value="ECO:0007669"/>
    <property type="project" value="UniProtKB-KW"/>
</dbReference>
<feature type="non-terminal residue" evidence="4">
    <location>
        <position position="1"/>
    </location>
</feature>
<dbReference type="Gene3D" id="1.10.443.10">
    <property type="entry name" value="Intergrase catalytic core"/>
    <property type="match status" value="1"/>
</dbReference>
<gene>
    <name evidence="4" type="ORF">S12H4_56707</name>
</gene>
<dbReference type="SUPFAM" id="SSF56349">
    <property type="entry name" value="DNA breaking-rejoining enzymes"/>
    <property type="match status" value="1"/>
</dbReference>
<evidence type="ECO:0000313" key="4">
    <source>
        <dbReference type="EMBL" id="GAJ18783.1"/>
    </source>
</evidence>